<evidence type="ECO:0000313" key="1">
    <source>
        <dbReference type="EMBL" id="TNN10524.1"/>
    </source>
</evidence>
<accession>A0A4Z2D212</accession>
<dbReference type="EMBL" id="SKCS01000355">
    <property type="protein sequence ID" value="TNN10524.1"/>
    <property type="molecule type" value="Genomic_DNA"/>
</dbReference>
<dbReference type="AlphaFoldDB" id="A0A4Z2D212"/>
<name>A0A4Z2D212_SCHJA</name>
<sequence>MYTKCIHKMSSIINAYLQQQHQQHDEYIDEKEFHKCCLHHNSYCKHLCHKCICCHHHCSLLHCKYTLHNYHYTTYYDINNDNSNNYNQQIDNYYNEINQQQNEPTAPPPSYDQIIPIL</sequence>
<protein>
    <submittedName>
        <fullName evidence="1">Uncharacterized protein</fullName>
    </submittedName>
</protein>
<gene>
    <name evidence="1" type="ORF">EWB00_005293</name>
</gene>
<dbReference type="Proteomes" id="UP000311919">
    <property type="component" value="Unassembled WGS sequence"/>
</dbReference>
<keyword evidence="2" id="KW-1185">Reference proteome</keyword>
<proteinExistence type="predicted"/>
<organism evidence="1 2">
    <name type="scientific">Schistosoma japonicum</name>
    <name type="common">Blood fluke</name>
    <dbReference type="NCBI Taxonomy" id="6182"/>
    <lineage>
        <taxon>Eukaryota</taxon>
        <taxon>Metazoa</taxon>
        <taxon>Spiralia</taxon>
        <taxon>Lophotrochozoa</taxon>
        <taxon>Platyhelminthes</taxon>
        <taxon>Trematoda</taxon>
        <taxon>Digenea</taxon>
        <taxon>Strigeidida</taxon>
        <taxon>Schistosomatoidea</taxon>
        <taxon>Schistosomatidae</taxon>
        <taxon>Schistosoma</taxon>
    </lineage>
</organism>
<reference evidence="1 2" key="1">
    <citation type="submission" date="2019-03" db="EMBL/GenBank/DDBJ databases">
        <title>An improved genome assembly of the fluke Schistosoma japonicum.</title>
        <authorList>
            <person name="Hu W."/>
            <person name="Luo F."/>
            <person name="Yin M."/>
            <person name="Mo X."/>
            <person name="Sun C."/>
            <person name="Wu Q."/>
            <person name="Zhu B."/>
            <person name="Xiang M."/>
            <person name="Wang J."/>
            <person name="Wang Y."/>
            <person name="Zhang T."/>
            <person name="Xu B."/>
            <person name="Zheng H."/>
            <person name="Feng Z."/>
        </authorList>
    </citation>
    <scope>NUCLEOTIDE SEQUENCE [LARGE SCALE GENOMIC DNA]</scope>
    <source>
        <strain evidence="1">HuSjv2</strain>
        <tissue evidence="1">Worms</tissue>
    </source>
</reference>
<comment type="caution">
    <text evidence="1">The sequence shown here is derived from an EMBL/GenBank/DDBJ whole genome shotgun (WGS) entry which is preliminary data.</text>
</comment>
<evidence type="ECO:0000313" key="2">
    <source>
        <dbReference type="Proteomes" id="UP000311919"/>
    </source>
</evidence>